<evidence type="ECO:0000313" key="9">
    <source>
        <dbReference type="EMBL" id="ADK82976.1"/>
    </source>
</evidence>
<comment type="similarity">
    <text evidence="2">Belongs to the ABC-4 integral membrane protein family. LolC/E subfamily.</text>
</comment>
<keyword evidence="4 7" id="KW-0812">Transmembrane</keyword>
<keyword evidence="3" id="KW-1003">Cell membrane</keyword>
<name>E1R907_SEDSS</name>
<accession>E1R907</accession>
<keyword evidence="5 7" id="KW-1133">Transmembrane helix</keyword>
<dbReference type="GO" id="GO:0098797">
    <property type="term" value="C:plasma membrane protein complex"/>
    <property type="evidence" value="ECO:0007669"/>
    <property type="project" value="TreeGrafter"/>
</dbReference>
<dbReference type="HOGENOM" id="CLU_000604_8_6_12"/>
<reference evidence="9 10" key="1">
    <citation type="journal article" date="2010" name="Stand. Genomic Sci.">
        <title>Complete genome sequence of Spirochaeta smaragdinae type strain (SEBR 4228).</title>
        <authorList>
            <person name="Mavromatis K."/>
            <person name="Yasawong M."/>
            <person name="Chertkov O."/>
            <person name="Lapidus A."/>
            <person name="Lucas S."/>
            <person name="Nolan M."/>
            <person name="Del Rio T.G."/>
            <person name="Tice H."/>
            <person name="Cheng J.F."/>
            <person name="Pitluck S."/>
            <person name="Liolios K."/>
            <person name="Ivanova N."/>
            <person name="Tapia R."/>
            <person name="Han C."/>
            <person name="Bruce D."/>
            <person name="Goodwin L."/>
            <person name="Pati A."/>
            <person name="Chen A."/>
            <person name="Palaniappan K."/>
            <person name="Land M."/>
            <person name="Hauser L."/>
            <person name="Chang Y.J."/>
            <person name="Jeffries C.D."/>
            <person name="Detter J.C."/>
            <person name="Rohde M."/>
            <person name="Brambilla E."/>
            <person name="Spring S."/>
            <person name="Goker M."/>
            <person name="Sikorski J."/>
            <person name="Woyke T."/>
            <person name="Bristow J."/>
            <person name="Eisen J.A."/>
            <person name="Markowitz V."/>
            <person name="Hugenholtz P."/>
            <person name="Klenk H.P."/>
            <person name="Kyrpides N.C."/>
        </authorList>
    </citation>
    <scope>NUCLEOTIDE SEQUENCE [LARGE SCALE GENOMIC DNA]</scope>
    <source>
        <strain evidence="10">DSM 11293 / JCM 15392 / SEBR 4228</strain>
    </source>
</reference>
<evidence type="ECO:0000256" key="3">
    <source>
        <dbReference type="ARBA" id="ARBA00022475"/>
    </source>
</evidence>
<dbReference type="AlphaFoldDB" id="E1R907"/>
<protein>
    <recommendedName>
        <fullName evidence="8">ABC3 transporter permease C-terminal domain-containing protein</fullName>
    </recommendedName>
</protein>
<comment type="subcellular location">
    <subcellularLocation>
        <location evidence="1">Cell membrane</location>
        <topology evidence="1">Multi-pass membrane protein</topology>
    </subcellularLocation>
</comment>
<dbReference type="Pfam" id="PF02687">
    <property type="entry name" value="FtsX"/>
    <property type="match status" value="1"/>
</dbReference>
<evidence type="ECO:0000256" key="6">
    <source>
        <dbReference type="ARBA" id="ARBA00023136"/>
    </source>
</evidence>
<dbReference type="OrthoDB" id="9780560at2"/>
<dbReference type="Proteomes" id="UP000002318">
    <property type="component" value="Chromosome"/>
</dbReference>
<dbReference type="PANTHER" id="PTHR30489">
    <property type="entry name" value="LIPOPROTEIN-RELEASING SYSTEM TRANSMEMBRANE PROTEIN LOLE"/>
    <property type="match status" value="1"/>
</dbReference>
<feature type="domain" description="ABC3 transporter permease C-terminal" evidence="8">
    <location>
        <begin position="424"/>
        <end position="556"/>
    </location>
</feature>
<evidence type="ECO:0000256" key="7">
    <source>
        <dbReference type="SAM" id="Phobius"/>
    </source>
</evidence>
<dbReference type="GO" id="GO:0044874">
    <property type="term" value="P:lipoprotein localization to outer membrane"/>
    <property type="evidence" value="ECO:0007669"/>
    <property type="project" value="TreeGrafter"/>
</dbReference>
<evidence type="ECO:0000313" key="10">
    <source>
        <dbReference type="Proteomes" id="UP000002318"/>
    </source>
</evidence>
<evidence type="ECO:0000256" key="4">
    <source>
        <dbReference type="ARBA" id="ARBA00022692"/>
    </source>
</evidence>
<evidence type="ECO:0000259" key="8">
    <source>
        <dbReference type="Pfam" id="PF02687"/>
    </source>
</evidence>
<dbReference type="InterPro" id="IPR051447">
    <property type="entry name" value="Lipoprotein-release_system"/>
</dbReference>
<dbReference type="EMBL" id="CP002116">
    <property type="protein sequence ID" value="ADK82976.1"/>
    <property type="molecule type" value="Genomic_DNA"/>
</dbReference>
<feature type="transmembrane region" description="Helical" evidence="7">
    <location>
        <begin position="466"/>
        <end position="493"/>
    </location>
</feature>
<proteinExistence type="inferred from homology"/>
<keyword evidence="10" id="KW-1185">Reference proteome</keyword>
<evidence type="ECO:0000256" key="5">
    <source>
        <dbReference type="ARBA" id="ARBA00022989"/>
    </source>
</evidence>
<dbReference type="PANTHER" id="PTHR30489:SF0">
    <property type="entry name" value="LIPOPROTEIN-RELEASING SYSTEM TRANSMEMBRANE PROTEIN LOLE"/>
    <property type="match status" value="1"/>
</dbReference>
<dbReference type="KEGG" id="ssm:Spirs_3891"/>
<dbReference type="eggNOG" id="COG4591">
    <property type="taxonomic scope" value="Bacteria"/>
</dbReference>
<evidence type="ECO:0000256" key="2">
    <source>
        <dbReference type="ARBA" id="ARBA00005236"/>
    </source>
</evidence>
<dbReference type="STRING" id="573413.Spirs_3891"/>
<keyword evidence="6 7" id="KW-0472">Membrane</keyword>
<dbReference type="RefSeq" id="WP_013256435.1">
    <property type="nucleotide sequence ID" value="NC_014364.1"/>
</dbReference>
<feature type="transmembrane region" description="Helical" evidence="7">
    <location>
        <begin position="25"/>
        <end position="46"/>
    </location>
</feature>
<evidence type="ECO:0000256" key="1">
    <source>
        <dbReference type="ARBA" id="ARBA00004651"/>
    </source>
</evidence>
<sequence length="564" mass="62221">MRFSISGTVASMALRNLARHRVKTVITALAVAVSVALYIFMDGWLLGMNLDSRRNIVSYEMGAAKIQTKTYFDKKDELPMYESFTGWQSIASALERSGYDAAPRFVFSGTLYSRTGSAPILFNAMDPKREDRLLRYTDFVDAGRFPRSGSFEIALGTMAAEKLHVGIPRRPSKNIWEDEVLAAARDEEERIFVQGLYTERFESGEARMALRDDVTQEEINHLWDILYASGRMDVRISTVIDMIAAPEKIREERFEEDLLPSLTAEDRQLIQSAYTRDPFVGDYLLSTDDSDLLDRVLKAMTAADYSGAIRHVNQLIDAVVVGIINSPNPKTNGNIAYIPLDALQGTGGLMLDGAVTELLIRASNARDFVLPGSFESPDTITSALAASLAEEGKRFPSELVVKGWEDYSADYFAASAGDHVSTRIMALFLFLLSFIGIANTMLMAVLERTKEIGMMRALGMTDGQLLFSYVLEAGLVGLIGASVGVLLGCLINIPMVHTGIDFSSLAKQMGGDFGYRITSQFRSAWNPKVIVGTAFIATLLSALMALPPTFRALRMPVTESLRFE</sequence>
<dbReference type="InterPro" id="IPR003838">
    <property type="entry name" value="ABC3_permease_C"/>
</dbReference>
<organism evidence="9 10">
    <name type="scientific">Sediminispirochaeta smaragdinae (strain DSM 11293 / JCM 15392 / SEBR 4228)</name>
    <name type="common">Spirochaeta smaragdinae</name>
    <dbReference type="NCBI Taxonomy" id="573413"/>
    <lineage>
        <taxon>Bacteria</taxon>
        <taxon>Pseudomonadati</taxon>
        <taxon>Spirochaetota</taxon>
        <taxon>Spirochaetia</taxon>
        <taxon>Spirochaetales</taxon>
        <taxon>Spirochaetaceae</taxon>
        <taxon>Sediminispirochaeta</taxon>
    </lineage>
</organism>
<gene>
    <name evidence="9" type="ordered locus">Spirs_3891</name>
</gene>
<feature type="transmembrane region" description="Helical" evidence="7">
    <location>
        <begin position="424"/>
        <end position="446"/>
    </location>
</feature>
<feature type="transmembrane region" description="Helical" evidence="7">
    <location>
        <begin position="529"/>
        <end position="546"/>
    </location>
</feature>